<comment type="caution">
    <text evidence="2">The sequence shown here is derived from an EMBL/GenBank/DDBJ whole genome shotgun (WGS) entry which is preliminary data.</text>
</comment>
<proteinExistence type="inferred from homology"/>
<dbReference type="EMBL" id="JADAQX010000004">
    <property type="protein sequence ID" value="KAF8823057.1"/>
    <property type="molecule type" value="Genomic_DNA"/>
</dbReference>
<evidence type="ECO:0000313" key="3">
    <source>
        <dbReference type="Proteomes" id="UP000823046"/>
    </source>
</evidence>
<comment type="similarity">
    <text evidence="1">Belongs to the VPS26 family.</text>
</comment>
<dbReference type="PANTHER" id="PTHR12233">
    <property type="entry name" value="VACUOLAR PROTEIN SORTING 26 RELATED"/>
    <property type="match status" value="1"/>
</dbReference>
<dbReference type="InterPro" id="IPR028934">
    <property type="entry name" value="Vps26-related"/>
</dbReference>
<evidence type="ECO:0000256" key="1">
    <source>
        <dbReference type="ARBA" id="ARBA00009100"/>
    </source>
</evidence>
<keyword evidence="3" id="KW-1185">Reference proteome</keyword>
<accession>A0ABQ7JGA9</accession>
<evidence type="ECO:0000313" key="2">
    <source>
        <dbReference type="EMBL" id="KAF8823057.1"/>
    </source>
</evidence>
<sequence length="299" mass="34438">MDKFIGMFGNICSIDLVLDGDSTRKTALLFKDHRGERLPIYSDNEDVSCSAVITVRPGKKLEHTGVKVELVGQIELSGDRISTYDFFTIAKDLETAGIMTDSKKYSWKFNSVDKQYETYTGIAVRLRYFVRLIIQRNFLSNITKECDFIVQNLSLAPAVNNTIKMEVGIEDFLHIEFEYNKSKYHLSDVIIGKVYFLLVRIKIKTMELEIIRTETAGTGSSAISESETLTKFEIMDGSPIRMESIPVRLYIGGLDVSPTYKNIQNKFSVKYFLNLVLVDEDDRRYFKKQEITFWREKVE</sequence>
<dbReference type="Gene3D" id="2.60.40.640">
    <property type="match status" value="2"/>
</dbReference>
<dbReference type="Proteomes" id="UP000823046">
    <property type="component" value="Unassembled WGS sequence"/>
</dbReference>
<reference evidence="2 3" key="1">
    <citation type="journal article" date="2020" name="bioRxiv">
        <title>Metabolic contributions of an alphaproteobacterial endosymbiont in the apicomplexan Cardiosporidium cionae.</title>
        <authorList>
            <person name="Hunter E.S."/>
            <person name="Paight C.J."/>
            <person name="Lane C.E."/>
        </authorList>
    </citation>
    <scope>NUCLEOTIDE SEQUENCE [LARGE SCALE GENOMIC DNA]</scope>
    <source>
        <strain evidence="2">ESH_2018</strain>
    </source>
</reference>
<protein>
    <submittedName>
        <fullName evidence="2">Vacuolar protein sorting-associated protein 26</fullName>
    </submittedName>
</protein>
<organism evidence="2 3">
    <name type="scientific">Cardiosporidium cionae</name>
    <dbReference type="NCBI Taxonomy" id="476202"/>
    <lineage>
        <taxon>Eukaryota</taxon>
        <taxon>Sar</taxon>
        <taxon>Alveolata</taxon>
        <taxon>Apicomplexa</taxon>
        <taxon>Aconoidasida</taxon>
        <taxon>Nephromycida</taxon>
        <taxon>Cardiosporidium</taxon>
    </lineage>
</organism>
<gene>
    <name evidence="2" type="ORF">IE077_000979</name>
</gene>
<dbReference type="Pfam" id="PF03643">
    <property type="entry name" value="Vps26"/>
    <property type="match status" value="1"/>
</dbReference>
<name>A0ABQ7JGA9_9APIC</name>
<dbReference type="InterPro" id="IPR014752">
    <property type="entry name" value="Arrestin-like_C"/>
</dbReference>